<dbReference type="EMBL" id="UZAU01000224">
    <property type="status" value="NOT_ANNOTATED_CDS"/>
    <property type="molecule type" value="Genomic_DNA"/>
</dbReference>
<dbReference type="Proteomes" id="UP000596661">
    <property type="component" value="Chromosome 2"/>
</dbReference>
<reference evidence="4" key="1">
    <citation type="submission" date="2018-11" db="EMBL/GenBank/DDBJ databases">
        <authorList>
            <person name="Grassa J C."/>
        </authorList>
    </citation>
    <scope>NUCLEOTIDE SEQUENCE [LARGE SCALE GENOMIC DNA]</scope>
</reference>
<dbReference type="EnsemblPlants" id="evm.model.02.1841">
    <property type="protein sequence ID" value="cds.evm.model.02.1841"/>
    <property type="gene ID" value="evm.TU.02.1841"/>
</dbReference>
<dbReference type="OMA" id="FASICQR"/>
<dbReference type="FunFam" id="1.25.70.10:FF:000001">
    <property type="entry name" value="Mitochondrial transcription termination factor-like"/>
    <property type="match status" value="1"/>
</dbReference>
<sequence length="411" mass="46122">MLSFLPKPQSRLQRIILSFLNTNSNCTATNGTGRANVGGHGSPVTLKSFSTLSLSTSSSLTAEGLREELLSVPRPVKSLGLSTEASAAVAVVQNIGRETRNNTDDDVALFSRYGFSSDQIDKIFTRSFQILSVKTLEPKLKFLSDSGMSRENLVRVISADPLILNRSLEKQISPCIRFLKSFYGSIDHVVSLFLVKRGTWVLHQFSETTASNVETLRNHGVSDYNIAKMFVIRPKALAWSVDAFTELVKEAKSLGFNPSSLMFIHGMASLSGMRKDKWVSKIDVFKSFGWSEEQIRGLIVRQPQVMDASEERLKRALEFFTTQLKWGLSDFCKYPNVLLFSFEKRILPRTSVLQILLSKHLMDKKSIGTALLLPNDKFLKRFVERYQSDIPELLDLFTITNVEEDVVCSGN</sequence>
<dbReference type="Gramene" id="evm.model.02.1841">
    <property type="protein sequence ID" value="cds.evm.model.02.1841"/>
    <property type="gene ID" value="evm.TU.02.1841"/>
</dbReference>
<evidence type="ECO:0000313" key="4">
    <source>
        <dbReference type="EnsemblPlants" id="cds.evm.model.02.1841"/>
    </source>
</evidence>
<dbReference type="GO" id="GO:0003676">
    <property type="term" value="F:nucleic acid binding"/>
    <property type="evidence" value="ECO:0007669"/>
    <property type="project" value="InterPro"/>
</dbReference>
<dbReference type="PANTHER" id="PTHR13068">
    <property type="entry name" value="CGI-12 PROTEIN-RELATED"/>
    <property type="match status" value="1"/>
</dbReference>
<keyword evidence="3" id="KW-0809">Transit peptide</keyword>
<name>A0A803NVB1_CANSA</name>
<keyword evidence="5" id="KW-1185">Reference proteome</keyword>
<protein>
    <submittedName>
        <fullName evidence="4">Uncharacterized protein</fullName>
    </submittedName>
</protein>
<dbReference type="Gene3D" id="1.25.70.10">
    <property type="entry name" value="Transcription termination factor 3, mitochondrial"/>
    <property type="match status" value="1"/>
</dbReference>
<evidence type="ECO:0000256" key="3">
    <source>
        <dbReference type="ARBA" id="ARBA00022946"/>
    </source>
</evidence>
<dbReference type="AlphaFoldDB" id="A0A803NVB1"/>
<keyword evidence="2" id="KW-0805">Transcription regulation</keyword>
<evidence type="ECO:0000256" key="1">
    <source>
        <dbReference type="ARBA" id="ARBA00007692"/>
    </source>
</evidence>
<comment type="similarity">
    <text evidence="1">Belongs to the mTERF family.</text>
</comment>
<keyword evidence="2" id="KW-0806">Transcription termination</keyword>
<dbReference type="GO" id="GO:0006353">
    <property type="term" value="P:DNA-templated transcription termination"/>
    <property type="evidence" value="ECO:0007669"/>
    <property type="project" value="UniProtKB-KW"/>
</dbReference>
<reference evidence="4" key="2">
    <citation type="submission" date="2021-03" db="UniProtKB">
        <authorList>
            <consortium name="EnsemblPlants"/>
        </authorList>
    </citation>
    <scope>IDENTIFICATION</scope>
</reference>
<evidence type="ECO:0000313" key="5">
    <source>
        <dbReference type="Proteomes" id="UP000596661"/>
    </source>
</evidence>
<accession>A0A803NVB1</accession>
<dbReference type="InterPro" id="IPR038538">
    <property type="entry name" value="MTERF_sf"/>
</dbReference>
<dbReference type="PANTHER" id="PTHR13068:SF236">
    <property type="entry name" value="OS02G0749800 PROTEIN"/>
    <property type="match status" value="1"/>
</dbReference>
<organism evidence="4 5">
    <name type="scientific">Cannabis sativa</name>
    <name type="common">Hemp</name>
    <name type="synonym">Marijuana</name>
    <dbReference type="NCBI Taxonomy" id="3483"/>
    <lineage>
        <taxon>Eukaryota</taxon>
        <taxon>Viridiplantae</taxon>
        <taxon>Streptophyta</taxon>
        <taxon>Embryophyta</taxon>
        <taxon>Tracheophyta</taxon>
        <taxon>Spermatophyta</taxon>
        <taxon>Magnoliopsida</taxon>
        <taxon>eudicotyledons</taxon>
        <taxon>Gunneridae</taxon>
        <taxon>Pentapetalae</taxon>
        <taxon>rosids</taxon>
        <taxon>fabids</taxon>
        <taxon>Rosales</taxon>
        <taxon>Cannabaceae</taxon>
        <taxon>Cannabis</taxon>
    </lineage>
</organism>
<keyword evidence="2" id="KW-0804">Transcription</keyword>
<dbReference type="OrthoDB" id="637682at2759"/>
<evidence type="ECO:0000256" key="2">
    <source>
        <dbReference type="ARBA" id="ARBA00022472"/>
    </source>
</evidence>
<dbReference type="Pfam" id="PF02536">
    <property type="entry name" value="mTERF"/>
    <property type="match status" value="2"/>
</dbReference>
<dbReference type="SMART" id="SM00733">
    <property type="entry name" value="Mterf"/>
    <property type="match status" value="6"/>
</dbReference>
<proteinExistence type="inferred from homology"/>
<dbReference type="InterPro" id="IPR003690">
    <property type="entry name" value="MTERF"/>
</dbReference>